<organism evidence="1 2">
    <name type="scientific">Eumeta variegata</name>
    <name type="common">Bagworm moth</name>
    <name type="synonym">Eumeta japonica</name>
    <dbReference type="NCBI Taxonomy" id="151549"/>
    <lineage>
        <taxon>Eukaryota</taxon>
        <taxon>Metazoa</taxon>
        <taxon>Ecdysozoa</taxon>
        <taxon>Arthropoda</taxon>
        <taxon>Hexapoda</taxon>
        <taxon>Insecta</taxon>
        <taxon>Pterygota</taxon>
        <taxon>Neoptera</taxon>
        <taxon>Endopterygota</taxon>
        <taxon>Lepidoptera</taxon>
        <taxon>Glossata</taxon>
        <taxon>Ditrysia</taxon>
        <taxon>Tineoidea</taxon>
        <taxon>Psychidae</taxon>
        <taxon>Oiketicinae</taxon>
        <taxon>Eumeta</taxon>
    </lineage>
</organism>
<sequence length="216" mass="24671">MPTFRVVLTLQIRRRFKTLDAGCDLEARVDVEVPQPRDDNKDAVFHCHDLLLFEDNLRTLKIFFSERRWLVVKCAAIGPRGPPPILTTDESTDDSFDLSQTTPYSSCFGEHVVFGRRHRVDSYSEGIVLMKSSVITQASGHIDRVVNDRGVILSVVERLPTLSNDCSLKGRFLIKIIKYPKRSYRPFKQTVVGSRLGVNQSMRFDTKTCPVARRTR</sequence>
<dbReference type="AlphaFoldDB" id="A0A4C1YAD9"/>
<protein>
    <submittedName>
        <fullName evidence="1">Uncharacterized protein</fullName>
    </submittedName>
</protein>
<keyword evidence="2" id="KW-1185">Reference proteome</keyword>
<dbReference type="EMBL" id="BGZK01001114">
    <property type="protein sequence ID" value="GBP71589.1"/>
    <property type="molecule type" value="Genomic_DNA"/>
</dbReference>
<comment type="caution">
    <text evidence="1">The sequence shown here is derived from an EMBL/GenBank/DDBJ whole genome shotgun (WGS) entry which is preliminary data.</text>
</comment>
<gene>
    <name evidence="1" type="ORF">EVAR_10802_1</name>
</gene>
<evidence type="ECO:0000313" key="1">
    <source>
        <dbReference type="EMBL" id="GBP71589.1"/>
    </source>
</evidence>
<evidence type="ECO:0000313" key="2">
    <source>
        <dbReference type="Proteomes" id="UP000299102"/>
    </source>
</evidence>
<proteinExistence type="predicted"/>
<name>A0A4C1YAD9_EUMVA</name>
<reference evidence="1 2" key="1">
    <citation type="journal article" date="2019" name="Commun. Biol.">
        <title>The bagworm genome reveals a unique fibroin gene that provides high tensile strength.</title>
        <authorList>
            <person name="Kono N."/>
            <person name="Nakamura H."/>
            <person name="Ohtoshi R."/>
            <person name="Tomita M."/>
            <person name="Numata K."/>
            <person name="Arakawa K."/>
        </authorList>
    </citation>
    <scope>NUCLEOTIDE SEQUENCE [LARGE SCALE GENOMIC DNA]</scope>
</reference>
<dbReference type="Proteomes" id="UP000299102">
    <property type="component" value="Unassembled WGS sequence"/>
</dbReference>
<accession>A0A4C1YAD9</accession>